<dbReference type="Pfam" id="PF14309">
    <property type="entry name" value="DUF4378"/>
    <property type="match status" value="1"/>
</dbReference>
<dbReference type="PANTHER" id="PTHR37613:SF4">
    <property type="entry name" value="DUF4378 DOMAIN-CONTAINING PROTEIN"/>
    <property type="match status" value="1"/>
</dbReference>
<feature type="compositionally biased region" description="Basic and acidic residues" evidence="1">
    <location>
        <begin position="132"/>
        <end position="143"/>
    </location>
</feature>
<organism evidence="3 4">
    <name type="scientific">Handroanthus impetiginosus</name>
    <dbReference type="NCBI Taxonomy" id="429701"/>
    <lineage>
        <taxon>Eukaryota</taxon>
        <taxon>Viridiplantae</taxon>
        <taxon>Streptophyta</taxon>
        <taxon>Embryophyta</taxon>
        <taxon>Tracheophyta</taxon>
        <taxon>Spermatophyta</taxon>
        <taxon>Magnoliopsida</taxon>
        <taxon>eudicotyledons</taxon>
        <taxon>Gunneridae</taxon>
        <taxon>Pentapetalae</taxon>
        <taxon>asterids</taxon>
        <taxon>lamiids</taxon>
        <taxon>Lamiales</taxon>
        <taxon>Bignoniaceae</taxon>
        <taxon>Crescentiina</taxon>
        <taxon>Tabebuia alliance</taxon>
        <taxon>Handroanthus</taxon>
    </lineage>
</organism>
<accession>A0A2G9H298</accession>
<dbReference type="EMBL" id="NKXS01002907">
    <property type="protein sequence ID" value="PIN11611.1"/>
    <property type="molecule type" value="Genomic_DNA"/>
</dbReference>
<dbReference type="OrthoDB" id="691329at2759"/>
<evidence type="ECO:0000259" key="2">
    <source>
        <dbReference type="Pfam" id="PF14309"/>
    </source>
</evidence>
<dbReference type="InterPro" id="IPR025486">
    <property type="entry name" value="DUF4378"/>
</dbReference>
<gene>
    <name evidence="3" type="ORF">CDL12_15796</name>
</gene>
<comment type="caution">
    <text evidence="3">The sequence shown here is derived from an EMBL/GenBank/DDBJ whole genome shotgun (WGS) entry which is preliminary data.</text>
</comment>
<name>A0A2G9H298_9LAMI</name>
<evidence type="ECO:0000313" key="3">
    <source>
        <dbReference type="EMBL" id="PIN11611.1"/>
    </source>
</evidence>
<keyword evidence="4" id="KW-1185">Reference proteome</keyword>
<protein>
    <recommendedName>
        <fullName evidence="2">DUF4378 domain-containing protein</fullName>
    </recommendedName>
</protein>
<evidence type="ECO:0000256" key="1">
    <source>
        <dbReference type="SAM" id="MobiDB-lite"/>
    </source>
</evidence>
<proteinExistence type="predicted"/>
<evidence type="ECO:0000313" key="4">
    <source>
        <dbReference type="Proteomes" id="UP000231279"/>
    </source>
</evidence>
<dbReference type="PANTHER" id="PTHR37613">
    <property type="entry name" value="DUF4378 DOMAIN PROTEIN"/>
    <property type="match status" value="1"/>
</dbReference>
<feature type="domain" description="DUF4378" evidence="2">
    <location>
        <begin position="200"/>
        <end position="301"/>
    </location>
</feature>
<dbReference type="Proteomes" id="UP000231279">
    <property type="component" value="Unassembled WGS sequence"/>
</dbReference>
<sequence>MPKSLAEFLQEQQEPFDLKLYLLERGYSGTTNLDAASSFSNSAQVPKKSAAFTNCSQLVKAAFSRLLLNNKKKINNARNAGKKSSYCLDNRDEDANEEEFCSASETTALSSCSESDVENGNLLSEPEDEEDREMKWRSMEDGNKQLSPVSVLEETESDEGLPLHGNNREYKFKTAQGESSTSLQELVGSNSYAQYIINKRVLKQTKRLLIDCVREVIENHRKRDKGRKHLKNILGADELWKLVCENVWIWSQDSVDETNIVHLLHCDFLDSIEEWSSDFEEKKEEILMEIGDAILEDIVNEIVTT</sequence>
<reference evidence="4" key="1">
    <citation type="journal article" date="2018" name="Gigascience">
        <title>Genome assembly of the Pink Ipe (Handroanthus impetiginosus, Bignoniaceae), a highly valued, ecologically keystone Neotropical timber forest tree.</title>
        <authorList>
            <person name="Silva-Junior O.B."/>
            <person name="Grattapaglia D."/>
            <person name="Novaes E."/>
            <person name="Collevatti R.G."/>
        </authorList>
    </citation>
    <scope>NUCLEOTIDE SEQUENCE [LARGE SCALE GENOMIC DNA]</scope>
    <source>
        <strain evidence="4">cv. UFG-1</strain>
    </source>
</reference>
<feature type="region of interest" description="Disordered" evidence="1">
    <location>
        <begin position="111"/>
        <end position="167"/>
    </location>
</feature>
<dbReference type="AlphaFoldDB" id="A0A2G9H298"/>